<reference evidence="4" key="1">
    <citation type="journal article" date="2015" name="Genome Announc.">
        <title>Draft Genome Sequence of the Pathogenic Filamentous Fungus Aspergillus udagawae Strain IFM 46973T.</title>
        <authorList>
            <person name="Kusuya Y."/>
            <person name="Takahashi-Nakaguchi A."/>
            <person name="Takahashi H."/>
            <person name="Yaguchi T."/>
        </authorList>
    </citation>
    <scope>NUCLEOTIDE SEQUENCE</scope>
    <source>
        <strain evidence="4">IFM 46973</strain>
    </source>
</reference>
<organism evidence="4 5">
    <name type="scientific">Aspergillus udagawae</name>
    <dbReference type="NCBI Taxonomy" id="91492"/>
    <lineage>
        <taxon>Eukaryota</taxon>
        <taxon>Fungi</taxon>
        <taxon>Dikarya</taxon>
        <taxon>Ascomycota</taxon>
        <taxon>Pezizomycotina</taxon>
        <taxon>Eurotiomycetes</taxon>
        <taxon>Eurotiomycetidae</taxon>
        <taxon>Eurotiales</taxon>
        <taxon>Aspergillaceae</taxon>
        <taxon>Aspergillus</taxon>
        <taxon>Aspergillus subgen. Fumigati</taxon>
    </lineage>
</organism>
<dbReference type="Pfam" id="PF05721">
    <property type="entry name" value="PhyH"/>
    <property type="match status" value="1"/>
</dbReference>
<dbReference type="Pfam" id="PF04900">
    <property type="entry name" value="Fcf1"/>
    <property type="match status" value="1"/>
</dbReference>
<dbReference type="InterPro" id="IPR037503">
    <property type="entry name" value="Fcf1_PIN"/>
</dbReference>
<dbReference type="InterPro" id="IPR002716">
    <property type="entry name" value="PIN_dom"/>
</dbReference>
<dbReference type="GeneID" id="66987926"/>
<feature type="compositionally biased region" description="Polar residues" evidence="2">
    <location>
        <begin position="429"/>
        <end position="442"/>
    </location>
</feature>
<dbReference type="InterPro" id="IPR008775">
    <property type="entry name" value="Phytyl_CoA_dOase-like"/>
</dbReference>
<dbReference type="InterPro" id="IPR006984">
    <property type="entry name" value="Fcf1/UTP23"/>
</dbReference>
<dbReference type="EMBL" id="BBXM02000001">
    <property type="protein sequence ID" value="GIC84632.1"/>
    <property type="molecule type" value="Genomic_DNA"/>
</dbReference>
<feature type="region of interest" description="Disordered" evidence="2">
    <location>
        <begin position="824"/>
        <end position="845"/>
    </location>
</feature>
<dbReference type="InterPro" id="IPR031355">
    <property type="entry name" value="YBL010C/LAA2-like"/>
</dbReference>
<feature type="domain" description="PIN" evidence="3">
    <location>
        <begin position="868"/>
        <end position="967"/>
    </location>
</feature>
<evidence type="ECO:0000259" key="3">
    <source>
        <dbReference type="SMART" id="SM00670"/>
    </source>
</evidence>
<name>A0A8E0QG91_9EURO</name>
<dbReference type="GO" id="GO:0004540">
    <property type="term" value="F:RNA nuclease activity"/>
    <property type="evidence" value="ECO:0007669"/>
    <property type="project" value="UniProtKB-ARBA"/>
</dbReference>
<comment type="similarity">
    <text evidence="1">Belongs to the UTP23/FCF1 family. FCF1 subfamily.</text>
</comment>
<dbReference type="PANTHER" id="PTHR38698">
    <property type="entry name" value="EXPRESSED PROTEIN"/>
    <property type="match status" value="1"/>
</dbReference>
<feature type="region of interest" description="Disordered" evidence="2">
    <location>
        <begin position="165"/>
        <end position="271"/>
    </location>
</feature>
<dbReference type="PANTHER" id="PTHR38698:SF1">
    <property type="entry name" value="FUNGAL PROTEIN"/>
    <property type="match status" value="1"/>
</dbReference>
<feature type="compositionally biased region" description="Basic and acidic residues" evidence="2">
    <location>
        <begin position="35"/>
        <end position="50"/>
    </location>
</feature>
<accession>A0A8E0QG91</accession>
<feature type="compositionally biased region" description="Basic and acidic residues" evidence="2">
    <location>
        <begin position="223"/>
        <end position="235"/>
    </location>
</feature>
<dbReference type="Gene3D" id="3.40.50.1010">
    <property type="entry name" value="5'-nuclease"/>
    <property type="match status" value="1"/>
</dbReference>
<comment type="caution">
    <text evidence="4">The sequence shown here is derived from an EMBL/GenBank/DDBJ whole genome shotgun (WGS) entry which is preliminary data.</text>
</comment>
<dbReference type="CDD" id="cd09864">
    <property type="entry name" value="PIN_Fcf1-like"/>
    <property type="match status" value="1"/>
</dbReference>
<reference evidence="4" key="2">
    <citation type="submission" date="2021-01" db="EMBL/GenBank/DDBJ databases">
        <title>Pan-genome distribution and transcriptional activeness of fungal secondary metabolism genes in Aspergillus section Fumigati.</title>
        <authorList>
            <person name="Takahashi H."/>
            <person name="Umemura M."/>
            <person name="Ninomiya A."/>
            <person name="Kusuya Y."/>
            <person name="Urayama S."/>
            <person name="Shimizu M."/>
            <person name="Watanabe A."/>
            <person name="Kamei K."/>
            <person name="Yaguchi T."/>
            <person name="Hagiwara D."/>
        </authorList>
    </citation>
    <scope>NUCLEOTIDE SEQUENCE</scope>
    <source>
        <strain evidence="4">IFM 46973</strain>
    </source>
</reference>
<proteinExistence type="inferred from homology"/>
<sequence length="995" mass="109611">MSERLSRPSSPYLEPPRRSVELEDSGAQGSVPNSDDEHFSDASEGHERSHSRPQSGRTSPIPLTRVERVDDSPAHGEIPGTTAYEKRGQDAVPDEIEIIPTGSRSRSSSTVGSQKRPLTPGGSPIPRTIVEKVDLNQPSHGDVPGTLAYEKRRADAVPDLVIKVPEQISDIDSPADGAESNEPESVTGTQVPATVVSQVDSTAIDASSPHAHRRRPSDANPDVIEKIPDAPDHTSRRGSLTSENVNRDSGDVDADFDYGGNDEPENPEDQAAADDFDDFAEEQDLADDDFGDFDDGFQEPDGETAAPEPIESQQPLPHPLAPPIIEFDPFQSFPDLHAALDQTLDKLYPASKNVSSLPPLEPIQDVSCIFSTERSLSLWSQLVAPPPLQPQNWVKSRIRRLFLVSLGVPVDLDEILPASKQKKLVLPSINPSGSDTSGSAVHSRSHSQARKSGSQDGVDSPTTSGPAARHRTSRRRDRSPPPELDLSAVRRLCATTDAALDGLTDAELRGHVKELEQVTLRASSVLEYWLKRRDGLRAIEALHQDGVVVVENAISPFYLEELDTLMTPDAQTLYEKRSTHRNFGPETGNIQQEVPVQKAIDRFREQIPDAEDGEHKAQNPLSMVIANPFATAIIECMLGPKPQLRFLSANTAFRTKQAGRQPPHIDVAFDFPRVPFGFCVNVNLVETTATNGATELWPGTHTGTDVSVLMPDNSGVIRKELVEARRKLCPPVQPVLPKGSIIIRDFRLWHAGMPNRTDEPRVMLVTVLFARCFNALTSSLILSDQNTCLNPEKSVVCTKSSTTMGIAKKTRKFAQVKRAISQRDNRVKQPLNGKKEEKKPQGEELTRHIPVAPSNMFFAANTALGPPYTVLVDTNFVSHTIRAKLDMLPAMMDLLYAKCIPTFTDCTIAELEKLGPKFRLALRVAKDPRWNRLHCDHAGTYADDCIVDRVMKHRIYTVATNDKDLVRRIRKIPGVPIMKVARGKYVIERLPDSFD</sequence>
<dbReference type="InterPro" id="IPR029060">
    <property type="entry name" value="PIN-like_dom_sf"/>
</dbReference>
<dbReference type="Pfam" id="PF17104">
    <property type="entry name" value="YBL010C_LAA2"/>
    <property type="match status" value="1"/>
</dbReference>
<dbReference type="RefSeq" id="XP_043141898.1">
    <property type="nucleotide sequence ID" value="XM_043285963.1"/>
</dbReference>
<dbReference type="Proteomes" id="UP000036893">
    <property type="component" value="Unassembled WGS sequence"/>
</dbReference>
<evidence type="ECO:0000256" key="1">
    <source>
        <dbReference type="ARBA" id="ARBA00024026"/>
    </source>
</evidence>
<feature type="compositionally biased region" description="Low complexity" evidence="2">
    <location>
        <begin position="101"/>
        <end position="113"/>
    </location>
</feature>
<dbReference type="Gene3D" id="2.60.120.620">
    <property type="entry name" value="q2cbj1_9rhob like domain"/>
    <property type="match status" value="1"/>
</dbReference>
<evidence type="ECO:0000313" key="4">
    <source>
        <dbReference type="EMBL" id="GIC84632.1"/>
    </source>
</evidence>
<dbReference type="FunFam" id="3.40.50.1010:FF:000019">
    <property type="entry name" value="U3 small nucleolar RNA-associated protein 24"/>
    <property type="match status" value="1"/>
</dbReference>
<dbReference type="SMART" id="SM00670">
    <property type="entry name" value="PINc"/>
    <property type="match status" value="1"/>
</dbReference>
<dbReference type="SUPFAM" id="SSF51197">
    <property type="entry name" value="Clavaminate synthase-like"/>
    <property type="match status" value="1"/>
</dbReference>
<gene>
    <name evidence="4" type="ORF">Aud_000450</name>
</gene>
<dbReference type="GO" id="GO:0032040">
    <property type="term" value="C:small-subunit processome"/>
    <property type="evidence" value="ECO:0007669"/>
    <property type="project" value="InterPro"/>
</dbReference>
<feature type="compositionally biased region" description="Basic and acidic residues" evidence="2">
    <location>
        <begin position="65"/>
        <end position="74"/>
    </location>
</feature>
<feature type="compositionally biased region" description="Polar residues" evidence="2">
    <location>
        <begin position="450"/>
        <end position="465"/>
    </location>
</feature>
<feature type="region of interest" description="Disordered" evidence="2">
    <location>
        <begin position="1"/>
        <end position="127"/>
    </location>
</feature>
<dbReference type="SUPFAM" id="SSF88723">
    <property type="entry name" value="PIN domain-like"/>
    <property type="match status" value="1"/>
</dbReference>
<feature type="region of interest" description="Disordered" evidence="2">
    <location>
        <begin position="286"/>
        <end position="318"/>
    </location>
</feature>
<protein>
    <recommendedName>
        <fullName evidence="3">PIN domain-containing protein</fullName>
    </recommendedName>
</protein>
<dbReference type="AlphaFoldDB" id="A0A8E0QG91"/>
<evidence type="ECO:0000313" key="5">
    <source>
        <dbReference type="Proteomes" id="UP000036893"/>
    </source>
</evidence>
<feature type="compositionally biased region" description="Acidic residues" evidence="2">
    <location>
        <begin position="286"/>
        <end position="302"/>
    </location>
</feature>
<feature type="region of interest" description="Disordered" evidence="2">
    <location>
        <begin position="426"/>
        <end position="487"/>
    </location>
</feature>
<feature type="compositionally biased region" description="Basic residues" evidence="2">
    <location>
        <begin position="468"/>
        <end position="477"/>
    </location>
</feature>
<feature type="compositionally biased region" description="Acidic residues" evidence="2">
    <location>
        <begin position="251"/>
        <end position="271"/>
    </location>
</feature>
<evidence type="ECO:0000256" key="2">
    <source>
        <dbReference type="SAM" id="MobiDB-lite"/>
    </source>
</evidence>
<feature type="compositionally biased region" description="Polar residues" evidence="2">
    <location>
        <begin position="183"/>
        <end position="205"/>
    </location>
</feature>